<keyword evidence="1" id="KW-0732">Signal</keyword>
<proteinExistence type="predicted"/>
<reference evidence="2 3" key="1">
    <citation type="submission" date="2022-01" db="EMBL/GenBank/DDBJ databases">
        <title>Whole genome-based taxonomy of the Shewanellaceae.</title>
        <authorList>
            <person name="Martin-Rodriguez A.J."/>
        </authorList>
    </citation>
    <scope>NUCLEOTIDE SEQUENCE [LARGE SCALE GENOMIC DNA]</scope>
    <source>
        <strain evidence="2 3">DSM 21332</strain>
    </source>
</reference>
<organism evidence="2 3">
    <name type="scientific">Shewanella corallii</name>
    <dbReference type="NCBI Taxonomy" id="560080"/>
    <lineage>
        <taxon>Bacteria</taxon>
        <taxon>Pseudomonadati</taxon>
        <taxon>Pseudomonadota</taxon>
        <taxon>Gammaproteobacteria</taxon>
        <taxon>Alteromonadales</taxon>
        <taxon>Shewanellaceae</taxon>
        <taxon>Shewanella</taxon>
    </lineage>
</organism>
<sequence>MKYLSPIAVSLALAIIGCSAQAQEFKHQASIGFGYTDLNGSSSDMFSVNYSYHLDKVSTDSPFALNTFLAQSSQLDVAYMTSGSNSNSAFIGGTWVSDSNWFVRGGYNASLDHFGDMGTANMSLGYYLSTTTEIAFNYSRSDVDNGSSWNESNYEVVRWGAHARSWFELPTTQGIDAGFEYERFEYDHQYNGNRSSSEYDSLSTYADWYLTKSLSVGLNAAYLNPDQGNSDSAYIASVDYWLPLGNTFSLQSGANVNLNSDNDVWSLYVALTSRF</sequence>
<dbReference type="EMBL" id="JAKIKT010000006">
    <property type="protein sequence ID" value="MCL2915263.1"/>
    <property type="molecule type" value="Genomic_DNA"/>
</dbReference>
<protein>
    <submittedName>
        <fullName evidence="2">Uncharacterized protein</fullName>
    </submittedName>
</protein>
<keyword evidence="3" id="KW-1185">Reference proteome</keyword>
<gene>
    <name evidence="2" type="ORF">L2725_15995</name>
</gene>
<feature type="signal peptide" evidence="1">
    <location>
        <begin position="1"/>
        <end position="22"/>
    </location>
</feature>
<comment type="caution">
    <text evidence="2">The sequence shown here is derived from an EMBL/GenBank/DDBJ whole genome shotgun (WGS) entry which is preliminary data.</text>
</comment>
<dbReference type="Proteomes" id="UP001202831">
    <property type="component" value="Unassembled WGS sequence"/>
</dbReference>
<evidence type="ECO:0000256" key="1">
    <source>
        <dbReference type="SAM" id="SignalP"/>
    </source>
</evidence>
<evidence type="ECO:0000313" key="3">
    <source>
        <dbReference type="Proteomes" id="UP001202831"/>
    </source>
</evidence>
<dbReference type="PROSITE" id="PS51257">
    <property type="entry name" value="PROKAR_LIPOPROTEIN"/>
    <property type="match status" value="1"/>
</dbReference>
<evidence type="ECO:0000313" key="2">
    <source>
        <dbReference type="EMBL" id="MCL2915263.1"/>
    </source>
</evidence>
<feature type="chain" id="PRO_5045445879" evidence="1">
    <location>
        <begin position="23"/>
        <end position="275"/>
    </location>
</feature>
<accession>A0ABT0N9Y2</accession>
<name>A0ABT0N9Y2_9GAMM</name>
<dbReference type="RefSeq" id="WP_249249840.1">
    <property type="nucleotide sequence ID" value="NZ_JAKIKT010000006.1"/>
</dbReference>